<evidence type="ECO:0000256" key="1">
    <source>
        <dbReference type="ARBA" id="ARBA00022670"/>
    </source>
</evidence>
<evidence type="ECO:0000256" key="2">
    <source>
        <dbReference type="ARBA" id="ARBA00022723"/>
    </source>
</evidence>
<evidence type="ECO:0000313" key="6">
    <source>
        <dbReference type="EMBL" id="SNU88939.1"/>
    </source>
</evidence>
<dbReference type="Proteomes" id="UP000215185">
    <property type="component" value="Chromosome 1"/>
</dbReference>
<protein>
    <submittedName>
        <fullName evidence="6">Zn-dependent protease</fullName>
    </submittedName>
</protein>
<dbReference type="AlphaFoldDB" id="A0A239SUJ8"/>
<gene>
    <name evidence="6" type="ORF">SAMEA4412692_01285</name>
</gene>
<keyword evidence="1 6" id="KW-0645">Protease</keyword>
<evidence type="ECO:0000256" key="3">
    <source>
        <dbReference type="ARBA" id="ARBA00022801"/>
    </source>
</evidence>
<dbReference type="GO" id="GO:0031012">
    <property type="term" value="C:extracellular matrix"/>
    <property type="evidence" value="ECO:0007669"/>
    <property type="project" value="InterPro"/>
</dbReference>
<keyword evidence="3" id="KW-0378">Hydrolase</keyword>
<keyword evidence="7" id="KW-1185">Reference proteome</keyword>
<dbReference type="SUPFAM" id="SSF55486">
    <property type="entry name" value="Metalloproteases ('zincins'), catalytic domain"/>
    <property type="match status" value="1"/>
</dbReference>
<reference evidence="6 7" key="1">
    <citation type="submission" date="2017-06" db="EMBL/GenBank/DDBJ databases">
        <authorList>
            <consortium name="Pathogen Informatics"/>
        </authorList>
    </citation>
    <scope>NUCLEOTIDE SEQUENCE [LARGE SCALE GENOMIC DNA]</scope>
    <source>
        <strain evidence="6 7">NCTC13788</strain>
    </source>
</reference>
<dbReference type="eggNOG" id="COG5549">
    <property type="taxonomic scope" value="Bacteria"/>
</dbReference>
<dbReference type="EMBL" id="LT906439">
    <property type="protein sequence ID" value="SNU88939.1"/>
    <property type="molecule type" value="Genomic_DNA"/>
</dbReference>
<keyword evidence="2" id="KW-0479">Metal-binding</keyword>
<dbReference type="SMART" id="SM00235">
    <property type="entry name" value="ZnMc"/>
    <property type="match status" value="1"/>
</dbReference>
<dbReference type="OrthoDB" id="2148705at2"/>
<organism evidence="6 7">
    <name type="scientific">Streptococcus merionis</name>
    <dbReference type="NCBI Taxonomy" id="400065"/>
    <lineage>
        <taxon>Bacteria</taxon>
        <taxon>Bacillati</taxon>
        <taxon>Bacillota</taxon>
        <taxon>Bacilli</taxon>
        <taxon>Lactobacillales</taxon>
        <taxon>Streptococcaceae</taxon>
        <taxon>Streptococcus</taxon>
    </lineage>
</organism>
<evidence type="ECO:0000256" key="4">
    <source>
        <dbReference type="ARBA" id="ARBA00022833"/>
    </source>
</evidence>
<dbReference type="STRING" id="1123308.GCA_000380085_00650"/>
<evidence type="ECO:0000313" key="7">
    <source>
        <dbReference type="Proteomes" id="UP000215185"/>
    </source>
</evidence>
<dbReference type="GO" id="GO:0004222">
    <property type="term" value="F:metalloendopeptidase activity"/>
    <property type="evidence" value="ECO:0007669"/>
    <property type="project" value="InterPro"/>
</dbReference>
<dbReference type="GO" id="GO:0008270">
    <property type="term" value="F:zinc ion binding"/>
    <property type="evidence" value="ECO:0007669"/>
    <property type="project" value="InterPro"/>
</dbReference>
<dbReference type="Pfam" id="PF00413">
    <property type="entry name" value="Peptidase_M10"/>
    <property type="match status" value="1"/>
</dbReference>
<dbReference type="InterPro" id="IPR001818">
    <property type="entry name" value="Pept_M10_metallopeptidase"/>
</dbReference>
<dbReference type="KEGG" id="smen:SAMEA4412692_1285"/>
<proteinExistence type="predicted"/>
<keyword evidence="4" id="KW-0862">Zinc</keyword>
<evidence type="ECO:0000259" key="5">
    <source>
        <dbReference type="SMART" id="SM00235"/>
    </source>
</evidence>
<dbReference type="GO" id="GO:0006508">
    <property type="term" value="P:proteolysis"/>
    <property type="evidence" value="ECO:0007669"/>
    <property type="project" value="UniProtKB-KW"/>
</dbReference>
<dbReference type="Gene3D" id="3.40.390.10">
    <property type="entry name" value="Collagenase (Catalytic Domain)"/>
    <property type="match status" value="1"/>
</dbReference>
<dbReference type="CDD" id="cd04268">
    <property type="entry name" value="ZnMc_MMP_like"/>
    <property type="match status" value="1"/>
</dbReference>
<dbReference type="RefSeq" id="WP_018373221.1">
    <property type="nucleotide sequence ID" value="NZ_LT906439.1"/>
</dbReference>
<sequence>MRRILLLPFRLLWAMIRFAFKLATAVLVAFLSLLTVVYVLNTEAFAQSEVTQQVNHGLTRLVERFKAEPFGQELSKLSTDVVYTTEGARWETNQATVYIASSDPTFVTAYEQAIANWTSTGVFTFVQVSTAEEADIIATDYAAPDTPAAGVAESTVNPLTHRMVNVTVKLNSYYLLNQAYGYSSERILHTAEHELGHAIGLGHQDTETSVMASAGSYHGIQPTDITAVQALYSQ</sequence>
<dbReference type="InterPro" id="IPR006026">
    <property type="entry name" value="Peptidase_Metallo"/>
</dbReference>
<dbReference type="InterPro" id="IPR024079">
    <property type="entry name" value="MetalloPept_cat_dom_sf"/>
</dbReference>
<accession>A0A239SUJ8</accession>
<name>A0A239SUJ8_9STRE</name>
<feature type="domain" description="Peptidase metallopeptidase" evidence="5">
    <location>
        <begin position="86"/>
        <end position="234"/>
    </location>
</feature>